<evidence type="ECO:0000256" key="1">
    <source>
        <dbReference type="SAM" id="MobiDB-lite"/>
    </source>
</evidence>
<feature type="transmembrane region" description="Helical" evidence="2">
    <location>
        <begin position="637"/>
        <end position="659"/>
    </location>
</feature>
<feature type="region of interest" description="Disordered" evidence="1">
    <location>
        <begin position="583"/>
        <end position="628"/>
    </location>
</feature>
<dbReference type="InterPro" id="IPR026906">
    <property type="entry name" value="LRR_5"/>
</dbReference>
<dbReference type="EMBL" id="JGYP01000004">
    <property type="protein sequence ID" value="KFI45047.1"/>
    <property type="molecule type" value="Genomic_DNA"/>
</dbReference>
<comment type="caution">
    <text evidence="3">The sequence shown here is derived from an EMBL/GenBank/DDBJ whole genome shotgun (WGS) entry which is preliminary data.</text>
</comment>
<dbReference type="PANTHER" id="PTHR13318">
    <property type="entry name" value="PARTNER OF PAIRED, ISOFORM B-RELATED"/>
    <property type="match status" value="1"/>
</dbReference>
<feature type="compositionally biased region" description="Polar residues" evidence="1">
    <location>
        <begin position="588"/>
        <end position="613"/>
    </location>
</feature>
<dbReference type="Proteomes" id="UP000029096">
    <property type="component" value="Unassembled WGS sequence"/>
</dbReference>
<gene>
    <name evidence="3" type="ORF">BBOH_1308</name>
</gene>
<dbReference type="Pfam" id="PF13306">
    <property type="entry name" value="LRR_5"/>
    <property type="match status" value="1"/>
</dbReference>
<dbReference type="STRING" id="1437606.BBOH_1308"/>
<proteinExistence type="predicted"/>
<dbReference type="InterPro" id="IPR011889">
    <property type="entry name" value="Liste_lipo_26"/>
</dbReference>
<dbReference type="Gene3D" id="3.80.10.10">
    <property type="entry name" value="Ribonuclease Inhibitor"/>
    <property type="match status" value="1"/>
</dbReference>
<organism evidence="3 4">
    <name type="scientific">Bifidobacterium bohemicum DSM 22767</name>
    <dbReference type="NCBI Taxonomy" id="1437606"/>
    <lineage>
        <taxon>Bacteria</taxon>
        <taxon>Bacillati</taxon>
        <taxon>Actinomycetota</taxon>
        <taxon>Actinomycetes</taxon>
        <taxon>Bifidobacteriales</taxon>
        <taxon>Bifidobacteriaceae</taxon>
        <taxon>Bifidobacterium</taxon>
    </lineage>
</organism>
<dbReference type="RefSeq" id="WP_052118236.1">
    <property type="nucleotide sequence ID" value="NZ_JDUS01000020.1"/>
</dbReference>
<accession>A0A086ZEU7</accession>
<dbReference type="PANTHER" id="PTHR13318:SF190">
    <property type="entry name" value="PARTNER OF PAIRED, ISOFORM B"/>
    <property type="match status" value="1"/>
</dbReference>
<sequence length="668" mass="71587">MGFFNSLITTALCLTMAAAPIHQQQPAPGPTGAPQAGQITGTTDRTHTPRTSGTGRHGTSPHTVAALATKAQQTDATQKGNTVGPQDDGATCTPVARQTWGTPANDAAVNKVPDRDPNPVEWEISSDCTLTLHHGTSPDYKAANDSVPWEQYADAITKILIEGNVTLYRDAPLKSKSAGFFGKMKKLSEVQVNGTLHLAGAGANRLFLQDEVLTNFTDKGLTGLETSQATDMSEMFQDCWKLTSLDISNFVTSNVTNMSGMFGGCIALTSLNISNFVTSNVTNMSEMFSSCYALTSLNISNFNTSNVTNMSEMFDMCEKLTSLNVSNFVTSNVTNMSEMFSGCSKLTSLNVSKFNTSKVTNMFFMFGYSTELTSLDLSNFDTSNVTNMSEMFNNCTKLTSLNISGFDTRKAIVSKEGGISSMLASDAALRELRLGPDTYLAKTDTDTDAFIDNIWVRPGIAYDVWLELPATGPHIPVADLRARTSLTLTSPRTPQGHYIIPSLTLTVDYNNGQADHTETTVIDTTKTAGSQTVALGSRPAPAGKVFDGWELSTSDPEHVTLRGDTVSWTAKAYDPNAKITAKWRTPAQPGQNRNPGQPTGQNRNPGQPTGQNRDSSRQDDPATAAGAPNGLALTGTAATGALALLTVLLILALSLLAMAKRHTHRHTR</sequence>
<feature type="compositionally biased region" description="Low complexity" evidence="1">
    <location>
        <begin position="24"/>
        <end position="54"/>
    </location>
</feature>
<keyword evidence="2" id="KW-0812">Transmembrane</keyword>
<dbReference type="InterPro" id="IPR005046">
    <property type="entry name" value="DUF285"/>
</dbReference>
<dbReference type="NCBIfam" id="TIGR02167">
    <property type="entry name" value="Liste_lipo_26"/>
    <property type="match status" value="7"/>
</dbReference>
<keyword evidence="4" id="KW-1185">Reference proteome</keyword>
<evidence type="ECO:0000256" key="2">
    <source>
        <dbReference type="SAM" id="Phobius"/>
    </source>
</evidence>
<dbReference type="eggNOG" id="COG4886">
    <property type="taxonomic scope" value="Bacteria"/>
</dbReference>
<evidence type="ECO:0000313" key="4">
    <source>
        <dbReference type="Proteomes" id="UP000029096"/>
    </source>
</evidence>
<keyword evidence="2" id="KW-0472">Membrane</keyword>
<name>A0A086ZEU7_9BIFI</name>
<feature type="region of interest" description="Disordered" evidence="1">
    <location>
        <begin position="24"/>
        <end position="61"/>
    </location>
</feature>
<dbReference type="InterPro" id="IPR032675">
    <property type="entry name" value="LRR_dom_sf"/>
</dbReference>
<dbReference type="GO" id="GO:0019005">
    <property type="term" value="C:SCF ubiquitin ligase complex"/>
    <property type="evidence" value="ECO:0007669"/>
    <property type="project" value="TreeGrafter"/>
</dbReference>
<dbReference type="Pfam" id="PF03382">
    <property type="entry name" value="DUF285"/>
    <property type="match status" value="1"/>
</dbReference>
<keyword evidence="2" id="KW-1133">Transmembrane helix</keyword>
<protein>
    <submittedName>
        <fullName evidence="3">Putative surface protein</fullName>
    </submittedName>
</protein>
<evidence type="ECO:0000313" key="3">
    <source>
        <dbReference type="EMBL" id="KFI45047.1"/>
    </source>
</evidence>
<dbReference type="GO" id="GO:0031146">
    <property type="term" value="P:SCF-dependent proteasomal ubiquitin-dependent protein catabolic process"/>
    <property type="evidence" value="ECO:0007669"/>
    <property type="project" value="TreeGrafter"/>
</dbReference>
<feature type="compositionally biased region" description="Polar residues" evidence="1">
    <location>
        <begin position="71"/>
        <end position="84"/>
    </location>
</feature>
<reference evidence="3 4" key="1">
    <citation type="submission" date="2014-03" db="EMBL/GenBank/DDBJ databases">
        <title>Genomics of Bifidobacteria.</title>
        <authorList>
            <person name="Ventura M."/>
            <person name="Milani C."/>
            <person name="Lugli G.A."/>
        </authorList>
    </citation>
    <scope>NUCLEOTIDE SEQUENCE [LARGE SCALE GENOMIC DNA]</scope>
    <source>
        <strain evidence="3 4">DSM 22767</strain>
    </source>
</reference>
<dbReference type="SUPFAM" id="SSF52047">
    <property type="entry name" value="RNI-like"/>
    <property type="match status" value="1"/>
</dbReference>
<dbReference type="AlphaFoldDB" id="A0A086ZEU7"/>
<feature type="region of interest" description="Disordered" evidence="1">
    <location>
        <begin position="71"/>
        <end position="90"/>
    </location>
</feature>